<proteinExistence type="inferred from homology"/>
<dbReference type="PANTHER" id="PTHR31126">
    <property type="entry name" value="TYROSINE-PROTEIN PHOSPHATASE"/>
    <property type="match status" value="1"/>
</dbReference>
<protein>
    <submittedName>
        <fullName evidence="4">Protein-tyrosine-phosphatase</fullName>
        <ecNumber evidence="4">3.1.3.48</ecNumber>
    </submittedName>
</protein>
<dbReference type="STRING" id="1404245.CGLY_05955"/>
<dbReference type="SUPFAM" id="SSF52799">
    <property type="entry name" value="(Phosphotyrosine protein) phosphatases II"/>
    <property type="match status" value="1"/>
</dbReference>
<keyword evidence="4" id="KW-0378">Hydrolase</keyword>
<dbReference type="InterPro" id="IPR000387">
    <property type="entry name" value="Tyr_Pase_dom"/>
</dbReference>
<dbReference type="HOGENOM" id="CLU_057546_0_0_11"/>
<dbReference type="EC" id="3.1.3.48" evidence="4"/>
<dbReference type="eggNOG" id="COG2365">
    <property type="taxonomic scope" value="Bacteria"/>
</dbReference>
<dbReference type="RefSeq" id="WP_052539755.1">
    <property type="nucleotide sequence ID" value="NZ_CP006842.1"/>
</dbReference>
<organism evidence="4 5">
    <name type="scientific">Corynebacterium glyciniphilum AJ 3170</name>
    <dbReference type="NCBI Taxonomy" id="1404245"/>
    <lineage>
        <taxon>Bacteria</taxon>
        <taxon>Bacillati</taxon>
        <taxon>Actinomycetota</taxon>
        <taxon>Actinomycetes</taxon>
        <taxon>Mycobacteriales</taxon>
        <taxon>Corynebacteriaceae</taxon>
        <taxon>Corynebacterium</taxon>
    </lineage>
</organism>
<evidence type="ECO:0000313" key="5">
    <source>
        <dbReference type="Proteomes" id="UP000023703"/>
    </source>
</evidence>
<dbReference type="PROSITE" id="PS50056">
    <property type="entry name" value="TYR_PHOSPHATASE_2"/>
    <property type="match status" value="1"/>
</dbReference>
<keyword evidence="5" id="KW-1185">Reference proteome</keyword>
<keyword evidence="2" id="KW-0732">Signal</keyword>
<feature type="domain" description="Tyrosine specific protein phosphatases" evidence="3">
    <location>
        <begin position="170"/>
        <end position="238"/>
    </location>
</feature>
<name>X5DQU0_9CORY</name>
<evidence type="ECO:0000256" key="1">
    <source>
        <dbReference type="ARBA" id="ARBA00009580"/>
    </source>
</evidence>
<feature type="chain" id="PRO_5004955373" evidence="2">
    <location>
        <begin position="27"/>
        <end position="299"/>
    </location>
</feature>
<accession>X5DQU0</accession>
<dbReference type="PROSITE" id="PS51257">
    <property type="entry name" value="PROKAR_LIPOPROTEIN"/>
    <property type="match status" value="1"/>
</dbReference>
<dbReference type="PANTHER" id="PTHR31126:SF1">
    <property type="entry name" value="TYROSINE SPECIFIC PROTEIN PHOSPHATASES DOMAIN-CONTAINING PROTEIN"/>
    <property type="match status" value="1"/>
</dbReference>
<dbReference type="InterPro" id="IPR026893">
    <property type="entry name" value="Tyr/Ser_Pase_IphP-type"/>
</dbReference>
<dbReference type="Proteomes" id="UP000023703">
    <property type="component" value="Chromosome"/>
</dbReference>
<gene>
    <name evidence="4" type="ORF">CGLY_05955</name>
</gene>
<dbReference type="OrthoDB" id="1188001at2"/>
<evidence type="ECO:0000259" key="3">
    <source>
        <dbReference type="PROSITE" id="PS50056"/>
    </source>
</evidence>
<feature type="signal peptide" evidence="2">
    <location>
        <begin position="1"/>
        <end position="26"/>
    </location>
</feature>
<dbReference type="EMBL" id="CP006842">
    <property type="protein sequence ID" value="AHW63639.1"/>
    <property type="molecule type" value="Genomic_DNA"/>
</dbReference>
<comment type="similarity">
    <text evidence="1">Belongs to the protein-tyrosine phosphatase family.</text>
</comment>
<dbReference type="Gene3D" id="3.90.190.10">
    <property type="entry name" value="Protein tyrosine phosphatase superfamily"/>
    <property type="match status" value="1"/>
</dbReference>
<evidence type="ECO:0000256" key="2">
    <source>
        <dbReference type="SAM" id="SignalP"/>
    </source>
</evidence>
<evidence type="ECO:0000313" key="4">
    <source>
        <dbReference type="EMBL" id="AHW63639.1"/>
    </source>
</evidence>
<dbReference type="GO" id="GO:0004725">
    <property type="term" value="F:protein tyrosine phosphatase activity"/>
    <property type="evidence" value="ECO:0007669"/>
    <property type="project" value="UniProtKB-EC"/>
</dbReference>
<sequence length="299" mass="31580">MVRTVLFPAAGLLATSLLLAGCQADAAEKVSGPTSVSEHLQTVALDTPRLSSADNFRDLAGIDRAYSTGDGHLKPASVYRSNALDITDDDLATLQDLGISTVIDLRTDSEIEDHPDRVPAGADYVHIDIVGGGETAANPTEGFSVESPEDAATMLGELNRSFVTDAAMRAQFAQVVTAVAAADGPVVFHCTAGKDRAGWTSAVLQLAAGVTEQDVIDNYLATNDYSRARIQTTTEQIRASEGDEAADTYNVLLGVQESFLQSGLNEIKEIYGDVDTYLIDGLGLDVSTVQALKDKLVEA</sequence>
<dbReference type="Pfam" id="PF13350">
    <property type="entry name" value="Y_phosphatase3"/>
    <property type="match status" value="1"/>
</dbReference>
<reference evidence="4 5" key="1">
    <citation type="journal article" date="2015" name="Int. J. Syst. Evol. Microbiol.">
        <title>Revisiting Corynebacterium glyciniphilum (ex Kubota et al., 1972) sp. nov., nom. rev., isolated from putrefied banana.</title>
        <authorList>
            <person name="Al-Dilaimi A."/>
            <person name="Bednarz H."/>
            <person name="Lomker A."/>
            <person name="Niehaus K."/>
            <person name="Kalinowski J."/>
            <person name="Ruckert C."/>
        </authorList>
    </citation>
    <scope>NUCLEOTIDE SEQUENCE [LARGE SCALE GENOMIC DNA]</scope>
    <source>
        <strain evidence="4">AJ 3170</strain>
    </source>
</reference>
<dbReference type="KEGG" id="cgy:CGLY_05955"/>
<dbReference type="AlphaFoldDB" id="X5DQU0"/>
<dbReference type="InterPro" id="IPR029021">
    <property type="entry name" value="Prot-tyrosine_phosphatase-like"/>
</dbReference>